<dbReference type="EMBL" id="HG322949">
    <property type="protein sequence ID" value="CDG80846.1"/>
    <property type="molecule type" value="Genomic_DNA"/>
</dbReference>
<dbReference type="InterPro" id="IPR050126">
    <property type="entry name" value="Ap4A_hydrolase"/>
</dbReference>
<keyword evidence="4" id="KW-1185">Reference proteome</keyword>
<dbReference type="RefSeq" id="WP_038487733.1">
    <property type="nucleotide sequence ID" value="NZ_BCTH01000092.1"/>
</dbReference>
<organism evidence="3 4">
    <name type="scientific">Janthinobacterium agaricidamnosum NBRC 102515 = DSM 9628</name>
    <dbReference type="NCBI Taxonomy" id="1349767"/>
    <lineage>
        <taxon>Bacteria</taxon>
        <taxon>Pseudomonadati</taxon>
        <taxon>Pseudomonadota</taxon>
        <taxon>Betaproteobacteria</taxon>
        <taxon>Burkholderiales</taxon>
        <taxon>Oxalobacteraceae</taxon>
        <taxon>Janthinobacterium</taxon>
    </lineage>
</organism>
<dbReference type="GO" id="GO:0005737">
    <property type="term" value="C:cytoplasm"/>
    <property type="evidence" value="ECO:0007669"/>
    <property type="project" value="TreeGrafter"/>
</dbReference>
<dbReference type="GO" id="GO:0016791">
    <property type="term" value="F:phosphatase activity"/>
    <property type="evidence" value="ECO:0007669"/>
    <property type="project" value="TreeGrafter"/>
</dbReference>
<reference evidence="3 4" key="1">
    <citation type="journal article" date="2015" name="Genome Announc.">
        <title>Genome Sequence of Mushroom Soft-Rot Pathogen Janthinobacterium agaricidamnosum.</title>
        <authorList>
            <person name="Graupner K."/>
            <person name="Lackner G."/>
            <person name="Hertweck C."/>
        </authorList>
    </citation>
    <scope>NUCLEOTIDE SEQUENCE [LARGE SCALE GENOMIC DNA]</scope>
    <source>
        <strain evidence="4">NBRC 102515 / DSM 9628</strain>
    </source>
</reference>
<sequence>MRIAAISDIHGNLGALDAVLADIARRGVDLTVNLGDILSGGLQPRATADRLMMLDFPTIKGNHERQVLAGDPSRMDLSDRYAYDTLRPDQLRWIASLPATLRLPGEVLLVHGTPSSDLVYFLDTVTPDGSRAATLDEVASRAGDTPAALILCGHTHLPRRVRLADGRLIANPGSVGLPAYDDDHPFPHKMENGTPHARYAIAERTADGAWSVEPVAVAYDWDGAAALALANGRPDWAHALKTGHAGASPG</sequence>
<name>W0UYX8_9BURK</name>
<evidence type="ECO:0000313" key="4">
    <source>
        <dbReference type="Proteomes" id="UP000027604"/>
    </source>
</evidence>
<accession>W0UYX8</accession>
<dbReference type="InterPro" id="IPR024654">
    <property type="entry name" value="Calcineurin-like_PHP_lpxH"/>
</dbReference>
<dbReference type="SUPFAM" id="SSF56300">
    <property type="entry name" value="Metallo-dependent phosphatases"/>
    <property type="match status" value="1"/>
</dbReference>
<gene>
    <name evidence="3" type="ORF">GJA_183</name>
</gene>
<dbReference type="eggNOG" id="COG0639">
    <property type="taxonomic scope" value="Bacteria"/>
</dbReference>
<comment type="similarity">
    <text evidence="1">Belongs to the metallophosphoesterase superfamily. YfcE family.</text>
</comment>
<dbReference type="PANTHER" id="PTHR42850:SF2">
    <property type="entry name" value="BLL5683 PROTEIN"/>
    <property type="match status" value="1"/>
</dbReference>
<evidence type="ECO:0000256" key="1">
    <source>
        <dbReference type="ARBA" id="ARBA00008950"/>
    </source>
</evidence>
<dbReference type="InterPro" id="IPR011152">
    <property type="entry name" value="Pesterase_MJ0912"/>
</dbReference>
<proteinExistence type="inferred from homology"/>
<feature type="domain" description="Calcineurin-like phosphoesterase" evidence="2">
    <location>
        <begin position="1"/>
        <end position="179"/>
    </location>
</feature>
<dbReference type="STRING" id="1349767.GJA_183"/>
<dbReference type="PANTHER" id="PTHR42850">
    <property type="entry name" value="METALLOPHOSPHOESTERASE"/>
    <property type="match status" value="1"/>
</dbReference>
<dbReference type="Proteomes" id="UP000027604">
    <property type="component" value="Chromosome I"/>
</dbReference>
<protein>
    <submittedName>
        <fullName evidence="3">Calcineurin-like phosphoesterase family protein</fullName>
    </submittedName>
</protein>
<dbReference type="Gene3D" id="3.60.21.10">
    <property type="match status" value="1"/>
</dbReference>
<evidence type="ECO:0000259" key="2">
    <source>
        <dbReference type="Pfam" id="PF12850"/>
    </source>
</evidence>
<dbReference type="CDD" id="cd00838">
    <property type="entry name" value="MPP_superfamily"/>
    <property type="match status" value="1"/>
</dbReference>
<dbReference type="KEGG" id="jag:GJA_183"/>
<dbReference type="InterPro" id="IPR029052">
    <property type="entry name" value="Metallo-depent_PP-like"/>
</dbReference>
<dbReference type="Pfam" id="PF12850">
    <property type="entry name" value="Metallophos_2"/>
    <property type="match status" value="1"/>
</dbReference>
<dbReference type="OrthoDB" id="9813918at2"/>
<dbReference type="PATRIC" id="fig|1349767.4.peg.4821"/>
<dbReference type="PIRSF" id="PIRSF000883">
    <property type="entry name" value="Pesterase_MJ0912"/>
    <property type="match status" value="1"/>
</dbReference>
<dbReference type="AlphaFoldDB" id="W0UYX8"/>
<evidence type="ECO:0000313" key="3">
    <source>
        <dbReference type="EMBL" id="CDG80846.1"/>
    </source>
</evidence>
<dbReference type="HOGENOM" id="CLU_074761_0_1_4"/>